<accession>A0AAD8PRR8</accession>
<gene>
    <name evidence="1" type="ORF">LY79DRAFT_563982</name>
</gene>
<sequence>MLLGTFRPIARSRTLRRSQVRRFCTIAETSDAKSLRRRQCRVRHPGRGLVHNLAGPGPLQSQLLVCRRPGPSRPAGQQDVALGLDWIGCLLLRPSIHAPKNNNSSG</sequence>
<keyword evidence="2" id="KW-1185">Reference proteome</keyword>
<evidence type="ECO:0000313" key="1">
    <source>
        <dbReference type="EMBL" id="KAK1579528.1"/>
    </source>
</evidence>
<dbReference type="GeneID" id="85442850"/>
<protein>
    <submittedName>
        <fullName evidence="1">Uncharacterized protein</fullName>
    </submittedName>
</protein>
<dbReference type="Proteomes" id="UP001230504">
    <property type="component" value="Unassembled WGS sequence"/>
</dbReference>
<dbReference type="RefSeq" id="XP_060410651.1">
    <property type="nucleotide sequence ID" value="XM_060558610.1"/>
</dbReference>
<name>A0AAD8PRR8_9PEZI</name>
<dbReference type="AlphaFoldDB" id="A0AAD8PRR8"/>
<dbReference type="EMBL" id="JAHLJV010000065">
    <property type="protein sequence ID" value="KAK1579528.1"/>
    <property type="molecule type" value="Genomic_DNA"/>
</dbReference>
<organism evidence="1 2">
    <name type="scientific">Colletotrichum navitas</name>
    <dbReference type="NCBI Taxonomy" id="681940"/>
    <lineage>
        <taxon>Eukaryota</taxon>
        <taxon>Fungi</taxon>
        <taxon>Dikarya</taxon>
        <taxon>Ascomycota</taxon>
        <taxon>Pezizomycotina</taxon>
        <taxon>Sordariomycetes</taxon>
        <taxon>Hypocreomycetidae</taxon>
        <taxon>Glomerellales</taxon>
        <taxon>Glomerellaceae</taxon>
        <taxon>Colletotrichum</taxon>
        <taxon>Colletotrichum graminicola species complex</taxon>
    </lineage>
</organism>
<comment type="caution">
    <text evidence="1">The sequence shown here is derived from an EMBL/GenBank/DDBJ whole genome shotgun (WGS) entry which is preliminary data.</text>
</comment>
<proteinExistence type="predicted"/>
<evidence type="ECO:0000313" key="2">
    <source>
        <dbReference type="Proteomes" id="UP001230504"/>
    </source>
</evidence>
<reference evidence="1" key="1">
    <citation type="submission" date="2021-06" db="EMBL/GenBank/DDBJ databases">
        <title>Comparative genomics, transcriptomics and evolutionary studies reveal genomic signatures of adaptation to plant cell wall in hemibiotrophic fungi.</title>
        <authorList>
            <consortium name="DOE Joint Genome Institute"/>
            <person name="Baroncelli R."/>
            <person name="Diaz J.F."/>
            <person name="Benocci T."/>
            <person name="Peng M."/>
            <person name="Battaglia E."/>
            <person name="Haridas S."/>
            <person name="Andreopoulos W."/>
            <person name="Labutti K."/>
            <person name="Pangilinan J."/>
            <person name="Floch G.L."/>
            <person name="Makela M.R."/>
            <person name="Henrissat B."/>
            <person name="Grigoriev I.V."/>
            <person name="Crouch J.A."/>
            <person name="De Vries R.P."/>
            <person name="Sukno S.A."/>
            <person name="Thon M.R."/>
        </authorList>
    </citation>
    <scope>NUCLEOTIDE SEQUENCE</scope>
    <source>
        <strain evidence="1">CBS 125086</strain>
    </source>
</reference>